<dbReference type="AlphaFoldDB" id="A0A6A3KFU6"/>
<proteinExistence type="predicted"/>
<name>A0A6A3KFU6_9STRA</name>
<dbReference type="Proteomes" id="UP000429607">
    <property type="component" value="Unassembled WGS sequence"/>
</dbReference>
<dbReference type="EMBL" id="QXFU01001381">
    <property type="protein sequence ID" value="KAE9003615.1"/>
    <property type="molecule type" value="Genomic_DNA"/>
</dbReference>
<comment type="caution">
    <text evidence="2">The sequence shown here is derived from an EMBL/GenBank/DDBJ whole genome shotgun (WGS) entry which is preliminary data.</text>
</comment>
<evidence type="ECO:0000256" key="1">
    <source>
        <dbReference type="SAM" id="SignalP"/>
    </source>
</evidence>
<reference evidence="5 7" key="1">
    <citation type="submission" date="2018-09" db="EMBL/GenBank/DDBJ databases">
        <title>Genomic investigation of the strawberry pathogen Phytophthora fragariae indicates pathogenicity is determined by transcriptional variation in three key races.</title>
        <authorList>
            <person name="Adams T.M."/>
            <person name="Armitage A.D."/>
            <person name="Sobczyk M.K."/>
            <person name="Bates H.J."/>
            <person name="Dunwell J.M."/>
            <person name="Nellist C.F."/>
            <person name="Harrison R.J."/>
        </authorList>
    </citation>
    <scope>NUCLEOTIDE SEQUENCE [LARGE SCALE GENOMIC DNA]</scope>
    <source>
        <strain evidence="3 5">SCRP249</strain>
        <strain evidence="2 7">SCRP324</strain>
        <strain evidence="4 6">SCRP333</strain>
    </source>
</reference>
<dbReference type="Proteomes" id="UP000434957">
    <property type="component" value="Unassembled WGS sequence"/>
</dbReference>
<dbReference type="EMBL" id="QXFV01000603">
    <property type="protein sequence ID" value="KAE9033052.1"/>
    <property type="molecule type" value="Genomic_DNA"/>
</dbReference>
<keyword evidence="6" id="KW-1185">Reference proteome</keyword>
<evidence type="ECO:0000313" key="3">
    <source>
        <dbReference type="EMBL" id="KAE9033052.1"/>
    </source>
</evidence>
<gene>
    <name evidence="3" type="ORF">PR001_g10330</name>
    <name evidence="2" type="ORF">PR002_g17286</name>
    <name evidence="4" type="ORF">PR003_g12522</name>
</gene>
<feature type="signal peptide" evidence="1">
    <location>
        <begin position="1"/>
        <end position="22"/>
    </location>
</feature>
<sequence>MRAAALTINLLSLSSFSPQVLAAGHTDQVRLLIRNAGVIQRAYHSHRRAVRHRRFTARRLR</sequence>
<evidence type="ECO:0000313" key="6">
    <source>
        <dbReference type="Proteomes" id="UP000434957"/>
    </source>
</evidence>
<evidence type="ECO:0008006" key="8">
    <source>
        <dbReference type="Google" id="ProtNLM"/>
    </source>
</evidence>
<dbReference type="OrthoDB" id="10377214at2759"/>
<dbReference type="EMBL" id="QXFT01000757">
    <property type="protein sequence ID" value="KAE9336401.1"/>
    <property type="molecule type" value="Genomic_DNA"/>
</dbReference>
<protein>
    <recommendedName>
        <fullName evidence="8">RxLR effector protein</fullName>
    </recommendedName>
</protein>
<evidence type="ECO:0000313" key="4">
    <source>
        <dbReference type="EMBL" id="KAE9336401.1"/>
    </source>
</evidence>
<evidence type="ECO:0000313" key="7">
    <source>
        <dbReference type="Proteomes" id="UP000435112"/>
    </source>
</evidence>
<evidence type="ECO:0000313" key="2">
    <source>
        <dbReference type="EMBL" id="KAE9003615.1"/>
    </source>
</evidence>
<dbReference type="Proteomes" id="UP000435112">
    <property type="component" value="Unassembled WGS sequence"/>
</dbReference>
<organism evidence="2 7">
    <name type="scientific">Phytophthora rubi</name>
    <dbReference type="NCBI Taxonomy" id="129364"/>
    <lineage>
        <taxon>Eukaryota</taxon>
        <taxon>Sar</taxon>
        <taxon>Stramenopiles</taxon>
        <taxon>Oomycota</taxon>
        <taxon>Peronosporomycetes</taxon>
        <taxon>Peronosporales</taxon>
        <taxon>Peronosporaceae</taxon>
        <taxon>Phytophthora</taxon>
    </lineage>
</organism>
<keyword evidence="1" id="KW-0732">Signal</keyword>
<feature type="chain" id="PRO_5036164786" description="RxLR effector protein" evidence="1">
    <location>
        <begin position="23"/>
        <end position="61"/>
    </location>
</feature>
<evidence type="ECO:0000313" key="5">
    <source>
        <dbReference type="Proteomes" id="UP000429607"/>
    </source>
</evidence>
<accession>A0A6A3KFU6</accession>